<name>A0A6N4SMG1_CYTH3</name>
<dbReference type="OrthoDB" id="9815002at2"/>
<dbReference type="InterPro" id="IPR023346">
    <property type="entry name" value="Lysozyme-like_dom_sf"/>
</dbReference>
<evidence type="ECO:0000313" key="4">
    <source>
        <dbReference type="Proteomes" id="UP000001822"/>
    </source>
</evidence>
<gene>
    <name evidence="3" type="primary">mltD</name>
    <name evidence="3" type="ordered locus">CHU_0157</name>
</gene>
<dbReference type="PANTHER" id="PTHR37423:SF2">
    <property type="entry name" value="MEMBRANE-BOUND LYTIC MUREIN TRANSGLYCOSYLASE C"/>
    <property type="match status" value="1"/>
</dbReference>
<proteinExistence type="inferred from homology"/>
<evidence type="ECO:0000256" key="1">
    <source>
        <dbReference type="ARBA" id="ARBA00007734"/>
    </source>
</evidence>
<keyword evidence="3" id="KW-0326">Glycosidase</keyword>
<organism evidence="3 4">
    <name type="scientific">Cytophaga hutchinsonii (strain ATCC 33406 / DSM 1761 / CIP 103989 / NBRC 15051 / NCIMB 9469 / D465)</name>
    <dbReference type="NCBI Taxonomy" id="269798"/>
    <lineage>
        <taxon>Bacteria</taxon>
        <taxon>Pseudomonadati</taxon>
        <taxon>Bacteroidota</taxon>
        <taxon>Cytophagia</taxon>
        <taxon>Cytophagales</taxon>
        <taxon>Cytophagaceae</taxon>
        <taxon>Cytophaga</taxon>
    </lineage>
</organism>
<feature type="domain" description="Transglycosylase SLT" evidence="2">
    <location>
        <begin position="107"/>
        <end position="204"/>
    </location>
</feature>
<protein>
    <submittedName>
        <fullName evidence="3">Lytic murein transglycosylase</fullName>
        <ecNumber evidence="3">3.2.1.-</ecNumber>
    </submittedName>
</protein>
<dbReference type="InterPro" id="IPR008258">
    <property type="entry name" value="Transglycosylase_SLT_dom_1"/>
</dbReference>
<comment type="similarity">
    <text evidence="1">Belongs to the transglycosylase Slt family.</text>
</comment>
<keyword evidence="3" id="KW-0378">Hydrolase</keyword>
<dbReference type="CDD" id="cd16894">
    <property type="entry name" value="MltD-like"/>
    <property type="match status" value="1"/>
</dbReference>
<dbReference type="Gene3D" id="1.10.530.10">
    <property type="match status" value="1"/>
</dbReference>
<dbReference type="Proteomes" id="UP000001822">
    <property type="component" value="Chromosome"/>
</dbReference>
<dbReference type="KEGG" id="chu:CHU_0157"/>
<dbReference type="GO" id="GO:0016798">
    <property type="term" value="F:hydrolase activity, acting on glycosyl bonds"/>
    <property type="evidence" value="ECO:0007669"/>
    <property type="project" value="UniProtKB-KW"/>
</dbReference>
<dbReference type="AlphaFoldDB" id="A0A6N4SMG1"/>
<evidence type="ECO:0000259" key="2">
    <source>
        <dbReference type="Pfam" id="PF01464"/>
    </source>
</evidence>
<dbReference type="Pfam" id="PF01464">
    <property type="entry name" value="SLT"/>
    <property type="match status" value="1"/>
</dbReference>
<evidence type="ECO:0000313" key="3">
    <source>
        <dbReference type="EMBL" id="ABG57449.1"/>
    </source>
</evidence>
<dbReference type="EMBL" id="CP000383">
    <property type="protein sequence ID" value="ABG57449.1"/>
    <property type="molecule type" value="Genomic_DNA"/>
</dbReference>
<reference evidence="3 4" key="1">
    <citation type="journal article" date="2007" name="Appl. Environ. Microbiol.">
        <title>Genome sequence of the cellulolytic gliding bacterium Cytophaga hutchinsonii.</title>
        <authorList>
            <person name="Xie G."/>
            <person name="Bruce D.C."/>
            <person name="Challacombe J.F."/>
            <person name="Chertkov O."/>
            <person name="Detter J.C."/>
            <person name="Gilna P."/>
            <person name="Han C.S."/>
            <person name="Lucas S."/>
            <person name="Misra M."/>
            <person name="Myers G.L."/>
            <person name="Richardson P."/>
            <person name="Tapia R."/>
            <person name="Thayer N."/>
            <person name="Thompson L.S."/>
            <person name="Brettin T.S."/>
            <person name="Henrissat B."/>
            <person name="Wilson D.B."/>
            <person name="McBride M.J."/>
        </authorList>
    </citation>
    <scope>NUCLEOTIDE SEQUENCE [LARGE SCALE GENOMIC DNA]</scope>
    <source>
        <strain evidence="4">ATCC 33406 / DSM 1761 / CIP 103989 / NBRC 15051 / NCIMB 9469 / D465</strain>
    </source>
</reference>
<dbReference type="PANTHER" id="PTHR37423">
    <property type="entry name" value="SOLUBLE LYTIC MUREIN TRANSGLYCOSYLASE-RELATED"/>
    <property type="match status" value="1"/>
</dbReference>
<dbReference type="SUPFAM" id="SSF53955">
    <property type="entry name" value="Lysozyme-like"/>
    <property type="match status" value="1"/>
</dbReference>
<dbReference type="RefSeq" id="WP_011583565.1">
    <property type="nucleotide sequence ID" value="NC_008255.1"/>
</dbReference>
<dbReference type="EC" id="3.2.1.-" evidence="3"/>
<accession>A0A6N4SMG1</accession>
<sequence length="312" mass="36559">MKKRIRIIFFSTVALLFLFVLFTAIQKDRYFLLHREYRHQSFNEKIPINNIFANEIVHFKNQDAYKAFFNELKYNTQKNKSTTLLLKDAMIWLPVIEKILIQQKIPTDFKYVAMVESNFKNVISPKDALGFWQLKQETATEFGLQVDEEVDQRLDPIKSTYAACKFFRQAHKQFGSWTITAAAYNRGIGGIQRALVKQQKTDFYDLSLNAETSKYLYKLLAAKDLVEHPSKYGLKLYRWRPEPVRTIKVTENIDNLEAFAKQQGTNLYVLKLYNPWLLTNTLTIKNENASYTIELPYPRNTSKDSLPDVLPK</sequence>
<keyword evidence="4" id="KW-1185">Reference proteome</keyword>